<dbReference type="SUPFAM" id="SSF49265">
    <property type="entry name" value="Fibronectin type III"/>
    <property type="match status" value="1"/>
</dbReference>
<organism evidence="3 4">
    <name type="scientific">Dissostichus mawsoni</name>
    <name type="common">Antarctic cod</name>
    <dbReference type="NCBI Taxonomy" id="36200"/>
    <lineage>
        <taxon>Eukaryota</taxon>
        <taxon>Metazoa</taxon>
        <taxon>Chordata</taxon>
        <taxon>Craniata</taxon>
        <taxon>Vertebrata</taxon>
        <taxon>Euteleostomi</taxon>
        <taxon>Actinopterygii</taxon>
        <taxon>Neopterygii</taxon>
        <taxon>Teleostei</taxon>
        <taxon>Neoteleostei</taxon>
        <taxon>Acanthomorphata</taxon>
        <taxon>Eupercaria</taxon>
        <taxon>Perciformes</taxon>
        <taxon>Notothenioidei</taxon>
        <taxon>Nototheniidae</taxon>
        <taxon>Dissostichus</taxon>
    </lineage>
</organism>
<dbReference type="PANTHER" id="PTHR14340:SF13">
    <property type="entry name" value="TITIN"/>
    <property type="match status" value="1"/>
</dbReference>
<dbReference type="Gene3D" id="2.60.40.10">
    <property type="entry name" value="Immunoglobulins"/>
    <property type="match status" value="1"/>
</dbReference>
<evidence type="ECO:0000313" key="4">
    <source>
        <dbReference type="Proteomes" id="UP000518266"/>
    </source>
</evidence>
<dbReference type="InterPro" id="IPR036116">
    <property type="entry name" value="FN3_sf"/>
</dbReference>
<name>A0A7J5Y412_DISMA</name>
<comment type="caution">
    <text evidence="3">The sequence shown here is derived from an EMBL/GenBank/DDBJ whole genome shotgun (WGS) entry which is preliminary data.</text>
</comment>
<feature type="domain" description="Fibronectin type-III" evidence="2">
    <location>
        <begin position="7"/>
        <end position="69"/>
    </location>
</feature>
<protein>
    <recommendedName>
        <fullName evidence="2">Fibronectin type-III domain-containing protein</fullName>
    </recommendedName>
</protein>
<dbReference type="PANTHER" id="PTHR14340">
    <property type="entry name" value="MICROFIBRIL-ASSOCIATED GLYCOPROTEIN 3"/>
    <property type="match status" value="1"/>
</dbReference>
<evidence type="ECO:0000313" key="3">
    <source>
        <dbReference type="EMBL" id="KAF3843781.1"/>
    </source>
</evidence>
<dbReference type="InterPro" id="IPR003961">
    <property type="entry name" value="FN3_dom"/>
</dbReference>
<keyword evidence="1" id="KW-0393">Immunoglobulin domain</keyword>
<dbReference type="GO" id="GO:0045214">
    <property type="term" value="P:sarcomere organization"/>
    <property type="evidence" value="ECO:0007669"/>
    <property type="project" value="TreeGrafter"/>
</dbReference>
<keyword evidence="4" id="KW-1185">Reference proteome</keyword>
<proteinExistence type="predicted"/>
<evidence type="ECO:0000256" key="1">
    <source>
        <dbReference type="ARBA" id="ARBA00023319"/>
    </source>
</evidence>
<dbReference type="AlphaFoldDB" id="A0A7J5Y412"/>
<dbReference type="InterPro" id="IPR013783">
    <property type="entry name" value="Ig-like_fold"/>
</dbReference>
<dbReference type="OrthoDB" id="504170at2759"/>
<accession>A0A7J5Y412</accession>
<dbReference type="Proteomes" id="UP000518266">
    <property type="component" value="Unassembled WGS sequence"/>
</dbReference>
<dbReference type="CDD" id="cd00063">
    <property type="entry name" value="FN3"/>
    <property type="match status" value="1"/>
</dbReference>
<dbReference type="GO" id="GO:0008307">
    <property type="term" value="F:structural constituent of muscle"/>
    <property type="evidence" value="ECO:0007669"/>
    <property type="project" value="TreeGrafter"/>
</dbReference>
<dbReference type="PROSITE" id="PS50853">
    <property type="entry name" value="FN3"/>
    <property type="match status" value="1"/>
</dbReference>
<dbReference type="EMBL" id="JAAKFY010000018">
    <property type="protein sequence ID" value="KAF3843781.1"/>
    <property type="molecule type" value="Genomic_DNA"/>
</dbReference>
<dbReference type="GO" id="GO:0048738">
    <property type="term" value="P:cardiac muscle tissue development"/>
    <property type="evidence" value="ECO:0007669"/>
    <property type="project" value="TreeGrafter"/>
</dbReference>
<evidence type="ECO:0000259" key="2">
    <source>
        <dbReference type="PROSITE" id="PS50853"/>
    </source>
</evidence>
<reference evidence="3 4" key="1">
    <citation type="submission" date="2020-03" db="EMBL/GenBank/DDBJ databases">
        <title>Dissostichus mawsoni Genome sequencing and assembly.</title>
        <authorList>
            <person name="Park H."/>
        </authorList>
    </citation>
    <scope>NUCLEOTIDE SEQUENCE [LARGE SCALE GENOMIC DNA]</scope>
    <source>
        <strain evidence="3">DM0001</strain>
        <tissue evidence="3">Muscle</tissue>
    </source>
</reference>
<gene>
    <name evidence="3" type="ORF">F7725_002630</name>
</gene>
<dbReference type="GO" id="GO:0031430">
    <property type="term" value="C:M band"/>
    <property type="evidence" value="ECO:0007669"/>
    <property type="project" value="TreeGrafter"/>
</dbReference>
<sequence>MLKPGPPDGPLEVKGVTSEKCYLHWSHPSHDGGASISHYIIEKRETSRLSWTMSQNCCLAMNTSSESLL</sequence>